<dbReference type="RefSeq" id="WP_345643795.1">
    <property type="nucleotide sequence ID" value="NZ_BAABLY010000020.1"/>
</dbReference>
<gene>
    <name evidence="1" type="ORF">WHI96_26250</name>
</gene>
<reference evidence="1 2" key="1">
    <citation type="submission" date="2024-03" db="EMBL/GenBank/DDBJ databases">
        <title>Draft genome sequence of Pseudonocardia tropica JCM 19149.</title>
        <authorList>
            <person name="Butdee W."/>
            <person name="Duangmal K."/>
        </authorList>
    </citation>
    <scope>NUCLEOTIDE SEQUENCE [LARGE SCALE GENOMIC DNA]</scope>
    <source>
        <strain evidence="1 2">JCM 19149</strain>
    </source>
</reference>
<dbReference type="EMBL" id="JBEDNP010000032">
    <property type="protein sequence ID" value="MEQ3542315.1"/>
    <property type="molecule type" value="Genomic_DNA"/>
</dbReference>
<evidence type="ECO:0000313" key="2">
    <source>
        <dbReference type="Proteomes" id="UP001464923"/>
    </source>
</evidence>
<dbReference type="Proteomes" id="UP001464923">
    <property type="component" value="Unassembled WGS sequence"/>
</dbReference>
<proteinExistence type="predicted"/>
<sequence>MSTGSRLTAEGVVRSCGLTWFQYGTHLLTDDTGTVRYALCGDDPAVLDAVTDRKVRVSGQLVPGYPLDGGPFLVKVDVVTGA</sequence>
<comment type="caution">
    <text evidence="1">The sequence shown here is derived from an EMBL/GenBank/DDBJ whole genome shotgun (WGS) entry which is preliminary data.</text>
</comment>
<protein>
    <submittedName>
        <fullName evidence="1">Uncharacterized protein</fullName>
    </submittedName>
</protein>
<organism evidence="1 2">
    <name type="scientific">Pseudonocardia tropica</name>
    <dbReference type="NCBI Taxonomy" id="681289"/>
    <lineage>
        <taxon>Bacteria</taxon>
        <taxon>Bacillati</taxon>
        <taxon>Actinomycetota</taxon>
        <taxon>Actinomycetes</taxon>
        <taxon>Pseudonocardiales</taxon>
        <taxon>Pseudonocardiaceae</taxon>
        <taxon>Pseudonocardia</taxon>
    </lineage>
</organism>
<evidence type="ECO:0000313" key="1">
    <source>
        <dbReference type="EMBL" id="MEQ3542315.1"/>
    </source>
</evidence>
<name>A0ABV1K258_9PSEU</name>
<accession>A0ABV1K258</accession>
<keyword evidence="2" id="KW-1185">Reference proteome</keyword>